<organism evidence="1 2">
    <name type="scientific">Bordetella petrii (strain ATCC BAA-461 / DSM 12804 / CCUG 43448 / CIP 107267 / Se-1111R)</name>
    <dbReference type="NCBI Taxonomy" id="340100"/>
    <lineage>
        <taxon>Bacteria</taxon>
        <taxon>Pseudomonadati</taxon>
        <taxon>Pseudomonadota</taxon>
        <taxon>Betaproteobacteria</taxon>
        <taxon>Burkholderiales</taxon>
        <taxon>Alcaligenaceae</taxon>
        <taxon>Bordetella</taxon>
    </lineage>
</organism>
<name>A9IES4_BORPD</name>
<keyword evidence="2" id="KW-1185">Reference proteome</keyword>
<sequence length="86" mass="9473">MPVHHRLAISPAPSSSDAAPAFYRLRDVVRIAALSRSTVYRRIAEGRFPAPIHLGGRASAWPSNDLQEWINSPDTYQAVRLPAPTP</sequence>
<dbReference type="KEGG" id="bpt:Bpet4545"/>
<dbReference type="EMBL" id="AM902716">
    <property type="protein sequence ID" value="CAP44896.1"/>
    <property type="molecule type" value="Genomic_DNA"/>
</dbReference>
<evidence type="ECO:0000313" key="2">
    <source>
        <dbReference type="Proteomes" id="UP000001225"/>
    </source>
</evidence>
<dbReference type="STRING" id="94624.Bpet4545"/>
<reference evidence="1 2" key="1">
    <citation type="journal article" date="2008" name="BMC Genomics">
        <title>The missing link: Bordetella petrii is endowed with both the metabolic versatility of environmental bacteria and virulence traits of pathogenic Bordetellae.</title>
        <authorList>
            <person name="Gross R."/>
            <person name="Guzman C.A."/>
            <person name="Sebaihia M."/>
            <person name="Martins Dos Santos V.A."/>
            <person name="Pieper D.H."/>
            <person name="Koebnik R."/>
            <person name="Lechner M."/>
            <person name="Bartels D."/>
            <person name="Buhrmester J."/>
            <person name="Choudhuri J.V."/>
            <person name="Ebensen T."/>
            <person name="Gaigalat L."/>
            <person name="Herrmann S."/>
            <person name="Khachane A.N."/>
            <person name="Larisch C."/>
            <person name="Link S."/>
            <person name="Linke B."/>
            <person name="Meyer F."/>
            <person name="Mormann S."/>
            <person name="Nakunst D."/>
            <person name="Rueckert C."/>
            <person name="Schneiker-Bekel S."/>
            <person name="Schulze K."/>
            <person name="Vorhoelter F.J."/>
            <person name="Yevsa T."/>
            <person name="Engle J.T."/>
            <person name="Goldman W.E."/>
            <person name="Puehler A."/>
            <person name="Goebel U.B."/>
            <person name="Goesmann A."/>
            <person name="Bloecker H."/>
            <person name="Kaiser O."/>
            <person name="Martinez-Arias R."/>
        </authorList>
    </citation>
    <scope>NUCLEOTIDE SEQUENCE [LARGE SCALE GENOMIC DNA]</scope>
    <source>
        <strain evidence="2">ATCC BAA-461 / DSM 12804 / CCUG 43448 / CIP 107267 / Se-1111R</strain>
    </source>
</reference>
<accession>A9IES4</accession>
<dbReference type="InterPro" id="IPR010260">
    <property type="entry name" value="AlpA"/>
</dbReference>
<protein>
    <submittedName>
        <fullName evidence="1">Predicted transcriptional regulator</fullName>
    </submittedName>
</protein>
<evidence type="ECO:0000313" key="1">
    <source>
        <dbReference type="EMBL" id="CAP44896.1"/>
    </source>
</evidence>
<dbReference type="eggNOG" id="COG3311">
    <property type="taxonomic scope" value="Bacteria"/>
</dbReference>
<proteinExistence type="predicted"/>
<dbReference type="Proteomes" id="UP000001225">
    <property type="component" value="Chromosome"/>
</dbReference>
<dbReference type="Pfam" id="PF05930">
    <property type="entry name" value="Phage_AlpA"/>
    <property type="match status" value="1"/>
</dbReference>
<dbReference type="AlphaFoldDB" id="A9IES4"/>
<dbReference type="Gene3D" id="1.10.238.160">
    <property type="match status" value="1"/>
</dbReference>
<gene>
    <name evidence="1" type="ordered locus">Bpet4545</name>
</gene>